<proteinExistence type="predicted"/>
<accession>A0A1W1CJM4</accession>
<reference evidence="1" key="1">
    <citation type="submission" date="2016-10" db="EMBL/GenBank/DDBJ databases">
        <authorList>
            <person name="de Groot N.N."/>
        </authorList>
    </citation>
    <scope>NUCLEOTIDE SEQUENCE</scope>
</reference>
<gene>
    <name evidence="1" type="ORF">MNB_SV-14-67</name>
</gene>
<organism evidence="1">
    <name type="scientific">hydrothermal vent metagenome</name>
    <dbReference type="NCBI Taxonomy" id="652676"/>
    <lineage>
        <taxon>unclassified sequences</taxon>
        <taxon>metagenomes</taxon>
        <taxon>ecological metagenomes</taxon>
    </lineage>
</organism>
<dbReference type="AlphaFoldDB" id="A0A1W1CJM4"/>
<dbReference type="EMBL" id="FPHN01000198">
    <property type="protein sequence ID" value="SFV66006.1"/>
    <property type="molecule type" value="Genomic_DNA"/>
</dbReference>
<evidence type="ECO:0000313" key="1">
    <source>
        <dbReference type="EMBL" id="SFV66006.1"/>
    </source>
</evidence>
<keyword evidence="1" id="KW-0378">Hydrolase</keyword>
<dbReference type="GO" id="GO:0016787">
    <property type="term" value="F:hydrolase activity"/>
    <property type="evidence" value="ECO:0007669"/>
    <property type="project" value="UniProtKB-KW"/>
</dbReference>
<sequence>MNLSHNKHLCDVCDFNQEIKDREYVAKVKKRGYENILSFGVVFDGKRVWVKEV</sequence>
<protein>
    <submittedName>
        <fullName evidence="1">Conserved protein, with a weak D-galactarate dehydratase/altronate hydrolase domain</fullName>
    </submittedName>
</protein>
<name>A0A1W1CJM4_9ZZZZ</name>